<keyword evidence="3" id="KW-1185">Reference proteome</keyword>
<feature type="compositionally biased region" description="Polar residues" evidence="1">
    <location>
        <begin position="22"/>
        <end position="34"/>
    </location>
</feature>
<dbReference type="AlphaFoldDB" id="A0A9D4S2W7"/>
<accession>A0A9D4S2W7</accession>
<reference evidence="2" key="2">
    <citation type="submission" date="2020-11" db="EMBL/GenBank/DDBJ databases">
        <authorList>
            <person name="McCartney M.A."/>
            <person name="Auch B."/>
            <person name="Kono T."/>
            <person name="Mallez S."/>
            <person name="Becker A."/>
            <person name="Gohl D.M."/>
            <person name="Silverstein K.A.T."/>
            <person name="Koren S."/>
            <person name="Bechman K.B."/>
            <person name="Herman A."/>
            <person name="Abrahante J.E."/>
            <person name="Garbe J."/>
        </authorList>
    </citation>
    <scope>NUCLEOTIDE SEQUENCE</scope>
    <source>
        <strain evidence="2">Duluth1</strain>
        <tissue evidence="2">Whole animal</tissue>
    </source>
</reference>
<evidence type="ECO:0000313" key="2">
    <source>
        <dbReference type="EMBL" id="KAH3888570.1"/>
    </source>
</evidence>
<comment type="caution">
    <text evidence="2">The sequence shown here is derived from an EMBL/GenBank/DDBJ whole genome shotgun (WGS) entry which is preliminary data.</text>
</comment>
<protein>
    <submittedName>
        <fullName evidence="2">Uncharacterized protein</fullName>
    </submittedName>
</protein>
<evidence type="ECO:0000256" key="1">
    <source>
        <dbReference type="SAM" id="MobiDB-lite"/>
    </source>
</evidence>
<evidence type="ECO:0000313" key="3">
    <source>
        <dbReference type="Proteomes" id="UP000828390"/>
    </source>
</evidence>
<feature type="region of interest" description="Disordered" evidence="1">
    <location>
        <begin position="1"/>
        <end position="34"/>
    </location>
</feature>
<gene>
    <name evidence="2" type="ORF">DPMN_012608</name>
</gene>
<dbReference type="Proteomes" id="UP000828390">
    <property type="component" value="Unassembled WGS sequence"/>
</dbReference>
<dbReference type="EMBL" id="JAIWYP010000001">
    <property type="protein sequence ID" value="KAH3888570.1"/>
    <property type="molecule type" value="Genomic_DNA"/>
</dbReference>
<organism evidence="2 3">
    <name type="scientific">Dreissena polymorpha</name>
    <name type="common">Zebra mussel</name>
    <name type="synonym">Mytilus polymorpha</name>
    <dbReference type="NCBI Taxonomy" id="45954"/>
    <lineage>
        <taxon>Eukaryota</taxon>
        <taxon>Metazoa</taxon>
        <taxon>Spiralia</taxon>
        <taxon>Lophotrochozoa</taxon>
        <taxon>Mollusca</taxon>
        <taxon>Bivalvia</taxon>
        <taxon>Autobranchia</taxon>
        <taxon>Heteroconchia</taxon>
        <taxon>Euheterodonta</taxon>
        <taxon>Imparidentia</taxon>
        <taxon>Neoheterodontei</taxon>
        <taxon>Myida</taxon>
        <taxon>Dreissenoidea</taxon>
        <taxon>Dreissenidae</taxon>
        <taxon>Dreissena</taxon>
    </lineage>
</organism>
<reference evidence="2" key="1">
    <citation type="journal article" date="2019" name="bioRxiv">
        <title>The Genome of the Zebra Mussel, Dreissena polymorpha: A Resource for Invasive Species Research.</title>
        <authorList>
            <person name="McCartney M.A."/>
            <person name="Auch B."/>
            <person name="Kono T."/>
            <person name="Mallez S."/>
            <person name="Zhang Y."/>
            <person name="Obille A."/>
            <person name="Becker A."/>
            <person name="Abrahante J.E."/>
            <person name="Garbe J."/>
            <person name="Badalamenti J.P."/>
            <person name="Herman A."/>
            <person name="Mangelson H."/>
            <person name="Liachko I."/>
            <person name="Sullivan S."/>
            <person name="Sone E.D."/>
            <person name="Koren S."/>
            <person name="Silverstein K.A.T."/>
            <person name="Beckman K.B."/>
            <person name="Gohl D.M."/>
        </authorList>
    </citation>
    <scope>NUCLEOTIDE SEQUENCE</scope>
    <source>
        <strain evidence="2">Duluth1</strain>
        <tissue evidence="2">Whole animal</tissue>
    </source>
</reference>
<sequence>MLEKEYLPCTPKTSENHPVKSETVTPPLTGISNSEQLGGVRSKFVTRCQTLHDRITDIVFSEIQKRSTLLPAYSTTRKRSIVTTLVHPELVSHVHKFLEPLLQMQDCQQKTPSFTSHPQCQLI</sequence>
<name>A0A9D4S2W7_DREPO</name>
<proteinExistence type="predicted"/>